<dbReference type="AlphaFoldDB" id="A0A2T3KXT4"/>
<protein>
    <recommendedName>
        <fullName evidence="10">Flagellar protein FliL</fullName>
    </recommendedName>
</protein>
<name>A0A2T3KXT4_PHOLD</name>
<keyword evidence="9 10" id="KW-0472">Membrane</keyword>
<dbReference type="GO" id="GO:0006935">
    <property type="term" value="P:chemotaxis"/>
    <property type="evidence" value="ECO:0007669"/>
    <property type="project" value="UniProtKB-KW"/>
</dbReference>
<evidence type="ECO:0000256" key="9">
    <source>
        <dbReference type="ARBA" id="ARBA00023136"/>
    </source>
</evidence>
<keyword evidence="7 10" id="KW-0283">Flagellar rotation</keyword>
<dbReference type="RefSeq" id="WP_052024612.1">
    <property type="nucleotide sequence ID" value="NZ_CP131572.1"/>
</dbReference>
<keyword evidence="12" id="KW-0969">Cilium</keyword>
<evidence type="ECO:0000256" key="5">
    <source>
        <dbReference type="ARBA" id="ARBA00022500"/>
    </source>
</evidence>
<gene>
    <name evidence="12" type="ORF">C0W93_05235</name>
</gene>
<keyword evidence="12" id="KW-0966">Cell projection</keyword>
<evidence type="ECO:0000256" key="4">
    <source>
        <dbReference type="ARBA" id="ARBA00022475"/>
    </source>
</evidence>
<dbReference type="PANTHER" id="PTHR35091:SF5">
    <property type="entry name" value="FLAGELLAR PROTEIN FLIL"/>
    <property type="match status" value="1"/>
</dbReference>
<keyword evidence="12" id="KW-0282">Flagellum</keyword>
<evidence type="ECO:0000256" key="8">
    <source>
        <dbReference type="ARBA" id="ARBA00022989"/>
    </source>
</evidence>
<dbReference type="InterPro" id="IPR005503">
    <property type="entry name" value="FliL"/>
</dbReference>
<evidence type="ECO:0000256" key="1">
    <source>
        <dbReference type="ARBA" id="ARBA00002254"/>
    </source>
</evidence>
<keyword evidence="11" id="KW-0732">Signal</keyword>
<dbReference type="GeneID" id="99740685"/>
<evidence type="ECO:0000256" key="6">
    <source>
        <dbReference type="ARBA" id="ARBA00022692"/>
    </source>
</evidence>
<keyword evidence="5 10" id="KW-0145">Chemotaxis</keyword>
<feature type="signal peptide" evidence="11">
    <location>
        <begin position="1"/>
        <end position="24"/>
    </location>
</feature>
<evidence type="ECO:0000256" key="7">
    <source>
        <dbReference type="ARBA" id="ARBA00022779"/>
    </source>
</evidence>
<evidence type="ECO:0000256" key="2">
    <source>
        <dbReference type="ARBA" id="ARBA00004162"/>
    </source>
</evidence>
<keyword evidence="6" id="KW-0812">Transmembrane</keyword>
<organism evidence="12 13">
    <name type="scientific">Photobacterium leiognathi subsp. mandapamensis</name>
    <name type="common">Photobacterium mandapamensis</name>
    <dbReference type="NCBI Taxonomy" id="48408"/>
    <lineage>
        <taxon>Bacteria</taxon>
        <taxon>Pseudomonadati</taxon>
        <taxon>Pseudomonadota</taxon>
        <taxon>Gammaproteobacteria</taxon>
        <taxon>Vibrionales</taxon>
        <taxon>Vibrionaceae</taxon>
        <taxon>Photobacterium</taxon>
    </lineage>
</organism>
<dbReference type="GO" id="GO:0009425">
    <property type="term" value="C:bacterial-type flagellum basal body"/>
    <property type="evidence" value="ECO:0007669"/>
    <property type="project" value="InterPro"/>
</dbReference>
<accession>A0A2T3KXT4</accession>
<evidence type="ECO:0000313" key="12">
    <source>
        <dbReference type="EMBL" id="PSV12430.1"/>
    </source>
</evidence>
<dbReference type="GO" id="GO:0071978">
    <property type="term" value="P:bacterial-type flagellum-dependent swarming motility"/>
    <property type="evidence" value="ECO:0007669"/>
    <property type="project" value="TreeGrafter"/>
</dbReference>
<feature type="chain" id="PRO_5015430607" description="Flagellar protein FliL" evidence="11">
    <location>
        <begin position="25"/>
        <end position="140"/>
    </location>
</feature>
<keyword evidence="10" id="KW-0997">Cell inner membrane</keyword>
<dbReference type="GO" id="GO:0005886">
    <property type="term" value="C:plasma membrane"/>
    <property type="evidence" value="ECO:0007669"/>
    <property type="project" value="UniProtKB-SubCell"/>
</dbReference>
<evidence type="ECO:0000256" key="10">
    <source>
        <dbReference type="RuleBase" id="RU364125"/>
    </source>
</evidence>
<dbReference type="Pfam" id="PF03748">
    <property type="entry name" value="FliL"/>
    <property type="match status" value="1"/>
</dbReference>
<comment type="caution">
    <text evidence="12">The sequence shown here is derived from an EMBL/GenBank/DDBJ whole genome shotgun (WGS) entry which is preliminary data.</text>
</comment>
<sequence>MMKLSAFATALTLVGLLQSPIAVASSSEDVANQPQITYYTLEPDITTNYVTQGKRLGYIRLQIDLMIRDQKHLTEIEYHTPLIRDAIIEIVSKQPEAKIKSLAGREEIRRACQDQVNRLLLAETRHQPVAELLFTKFLYQ</sequence>
<reference evidence="12 13" key="1">
    <citation type="submission" date="2018-03" db="EMBL/GenBank/DDBJ databases">
        <title>Whole genome sequencing of Histamine producing bacteria.</title>
        <authorList>
            <person name="Butler K."/>
        </authorList>
    </citation>
    <scope>NUCLEOTIDE SEQUENCE [LARGE SCALE GENOMIC DNA]</scope>
    <source>
        <strain evidence="12 13">Res.4.1</strain>
    </source>
</reference>
<evidence type="ECO:0000256" key="3">
    <source>
        <dbReference type="ARBA" id="ARBA00008281"/>
    </source>
</evidence>
<keyword evidence="4" id="KW-1003">Cell membrane</keyword>
<keyword evidence="8" id="KW-1133">Transmembrane helix</keyword>
<dbReference type="EMBL" id="PYNS01000003">
    <property type="protein sequence ID" value="PSV12430.1"/>
    <property type="molecule type" value="Genomic_DNA"/>
</dbReference>
<proteinExistence type="inferred from homology"/>
<evidence type="ECO:0000313" key="13">
    <source>
        <dbReference type="Proteomes" id="UP000240530"/>
    </source>
</evidence>
<comment type="function">
    <text evidence="1 10">Controls the rotational direction of flagella during chemotaxis.</text>
</comment>
<evidence type="ECO:0000256" key="11">
    <source>
        <dbReference type="SAM" id="SignalP"/>
    </source>
</evidence>
<comment type="subcellular location">
    <subcellularLocation>
        <location evidence="10">Cell inner membrane</location>
    </subcellularLocation>
    <subcellularLocation>
        <location evidence="2">Cell membrane</location>
        <topology evidence="2">Single-pass membrane protein</topology>
    </subcellularLocation>
</comment>
<comment type="similarity">
    <text evidence="3 10">Belongs to the FliL family.</text>
</comment>
<dbReference type="Proteomes" id="UP000240530">
    <property type="component" value="Unassembled WGS sequence"/>
</dbReference>
<dbReference type="PANTHER" id="PTHR35091">
    <property type="entry name" value="FLAGELLAR PROTEIN FLIL"/>
    <property type="match status" value="1"/>
</dbReference>